<reference evidence="1 2" key="1">
    <citation type="submission" date="2021-06" db="EMBL/GenBank/DDBJ databases">
        <authorList>
            <person name="Palmer J.M."/>
        </authorList>
    </citation>
    <scope>NUCLEOTIDE SEQUENCE [LARGE SCALE GENOMIC DNA]</scope>
    <source>
        <strain evidence="2">if_2019</strain>
        <tissue evidence="1">Muscle</tissue>
    </source>
</reference>
<organism evidence="1 2">
    <name type="scientific">Ilyodon furcidens</name>
    <name type="common">goldbreast splitfin</name>
    <dbReference type="NCBI Taxonomy" id="33524"/>
    <lineage>
        <taxon>Eukaryota</taxon>
        <taxon>Metazoa</taxon>
        <taxon>Chordata</taxon>
        <taxon>Craniata</taxon>
        <taxon>Vertebrata</taxon>
        <taxon>Euteleostomi</taxon>
        <taxon>Actinopterygii</taxon>
        <taxon>Neopterygii</taxon>
        <taxon>Teleostei</taxon>
        <taxon>Neoteleostei</taxon>
        <taxon>Acanthomorphata</taxon>
        <taxon>Ovalentaria</taxon>
        <taxon>Atherinomorphae</taxon>
        <taxon>Cyprinodontiformes</taxon>
        <taxon>Goodeidae</taxon>
        <taxon>Ilyodon</taxon>
    </lineage>
</organism>
<dbReference type="Proteomes" id="UP001482620">
    <property type="component" value="Unassembled WGS sequence"/>
</dbReference>
<evidence type="ECO:0000313" key="1">
    <source>
        <dbReference type="EMBL" id="MEQ2236063.1"/>
    </source>
</evidence>
<proteinExistence type="predicted"/>
<sequence>MFPVCTPITSTFNWEPMTERRKQSNEPMTELLSTLPVSVCVSRFLLLSQAGLSSHFTCFSLRERGRDWCPQRPLGEAPGKTETTRRFFYEINQRFG</sequence>
<accession>A0ABV0TWT3</accession>
<name>A0ABV0TWT3_9TELE</name>
<protein>
    <submittedName>
        <fullName evidence="1">Uncharacterized protein</fullName>
    </submittedName>
</protein>
<dbReference type="EMBL" id="JAHRIQ010046925">
    <property type="protein sequence ID" value="MEQ2236063.1"/>
    <property type="molecule type" value="Genomic_DNA"/>
</dbReference>
<keyword evidence="2" id="KW-1185">Reference proteome</keyword>
<evidence type="ECO:0000313" key="2">
    <source>
        <dbReference type="Proteomes" id="UP001482620"/>
    </source>
</evidence>
<comment type="caution">
    <text evidence="1">The sequence shown here is derived from an EMBL/GenBank/DDBJ whole genome shotgun (WGS) entry which is preliminary data.</text>
</comment>
<gene>
    <name evidence="1" type="ORF">ILYODFUR_008613</name>
</gene>